<dbReference type="EMBL" id="BNJK01000002">
    <property type="protein sequence ID" value="GHO98739.1"/>
    <property type="molecule type" value="Genomic_DNA"/>
</dbReference>
<evidence type="ECO:0000313" key="1">
    <source>
        <dbReference type="EMBL" id="GHO98739.1"/>
    </source>
</evidence>
<sequence>MTVSFFLSVGKQVKEHGPGTSSFASFPCLASALRPKAMLTENTQEIARLYRDLKELLEGNETERSPEEAARIPR</sequence>
<comment type="caution">
    <text evidence="1">The sequence shown here is derived from an EMBL/GenBank/DDBJ whole genome shotgun (WGS) entry which is preliminary data.</text>
</comment>
<keyword evidence="2" id="KW-1185">Reference proteome</keyword>
<accession>A0A8J3N557</accession>
<name>A0A8J3N557_9CHLR</name>
<protein>
    <submittedName>
        <fullName evidence="1">Uncharacterized protein</fullName>
    </submittedName>
</protein>
<dbReference type="Proteomes" id="UP000597444">
    <property type="component" value="Unassembled WGS sequence"/>
</dbReference>
<gene>
    <name evidence="1" type="ORF">KSF_087870</name>
</gene>
<reference evidence="1" key="1">
    <citation type="submission" date="2020-10" db="EMBL/GenBank/DDBJ databases">
        <title>Taxonomic study of unclassified bacteria belonging to the class Ktedonobacteria.</title>
        <authorList>
            <person name="Yabe S."/>
            <person name="Wang C.M."/>
            <person name="Zheng Y."/>
            <person name="Sakai Y."/>
            <person name="Cavaletti L."/>
            <person name="Monciardini P."/>
            <person name="Donadio S."/>
        </authorList>
    </citation>
    <scope>NUCLEOTIDE SEQUENCE</scope>
    <source>
        <strain evidence="1">ID150040</strain>
    </source>
</reference>
<organism evidence="1 2">
    <name type="scientific">Reticulibacter mediterranei</name>
    <dbReference type="NCBI Taxonomy" id="2778369"/>
    <lineage>
        <taxon>Bacteria</taxon>
        <taxon>Bacillati</taxon>
        <taxon>Chloroflexota</taxon>
        <taxon>Ktedonobacteria</taxon>
        <taxon>Ktedonobacterales</taxon>
        <taxon>Reticulibacteraceae</taxon>
        <taxon>Reticulibacter</taxon>
    </lineage>
</organism>
<proteinExistence type="predicted"/>
<dbReference type="AlphaFoldDB" id="A0A8J3N557"/>
<evidence type="ECO:0000313" key="2">
    <source>
        <dbReference type="Proteomes" id="UP000597444"/>
    </source>
</evidence>